<protein>
    <submittedName>
        <fullName evidence="2">Uncharacterized protein</fullName>
    </submittedName>
</protein>
<reference evidence="2" key="1">
    <citation type="submission" date="2015-04" db="EMBL/GenBank/DDBJ databases">
        <title>The genome sequence of the plant pathogenic Rhizarian Plasmodiophora brassicae reveals insights in its biotrophic life cycle and the origin of chitin synthesis.</title>
        <authorList>
            <person name="Schwelm A."/>
            <person name="Fogelqvist J."/>
            <person name="Knaust A."/>
            <person name="Julke S."/>
            <person name="Lilja T."/>
            <person name="Dhandapani V."/>
            <person name="Bonilla-Rosso G."/>
            <person name="Karlsson M."/>
            <person name="Shevchenko A."/>
            <person name="Choi S.R."/>
            <person name="Kim H.G."/>
            <person name="Park J.Y."/>
            <person name="Lim Y.P."/>
            <person name="Ludwig-Muller J."/>
            <person name="Dixelius C."/>
        </authorList>
    </citation>
    <scope>NUCLEOTIDE SEQUENCE</scope>
    <source>
        <tissue evidence="2">Potato root galls</tissue>
    </source>
</reference>
<feature type="compositionally biased region" description="Basic and acidic residues" evidence="1">
    <location>
        <begin position="25"/>
        <end position="39"/>
    </location>
</feature>
<proteinExistence type="predicted"/>
<organism evidence="2">
    <name type="scientific">Spongospora subterranea</name>
    <dbReference type="NCBI Taxonomy" id="70186"/>
    <lineage>
        <taxon>Eukaryota</taxon>
        <taxon>Sar</taxon>
        <taxon>Rhizaria</taxon>
        <taxon>Endomyxa</taxon>
        <taxon>Phytomyxea</taxon>
        <taxon>Plasmodiophorida</taxon>
        <taxon>Plasmodiophoridae</taxon>
        <taxon>Spongospora</taxon>
    </lineage>
</organism>
<accession>A0A0H5R0F3</accession>
<evidence type="ECO:0000313" key="2">
    <source>
        <dbReference type="EMBL" id="CRZ07447.1"/>
    </source>
</evidence>
<feature type="compositionally biased region" description="Polar residues" evidence="1">
    <location>
        <begin position="8"/>
        <end position="18"/>
    </location>
</feature>
<sequence length="125" mass="14094">MTSELEEASQQQQGNTPENMLDSELDAKIARHERQEKINRSKQFRSSALSVNDKGEPSGVANGMTMDRVEAPRFDGKDANFHYWLNNAAIYLHSKGLGEITANDKTGVQHQSLQTFPRLYKPSRT</sequence>
<evidence type="ECO:0000256" key="1">
    <source>
        <dbReference type="SAM" id="MobiDB-lite"/>
    </source>
</evidence>
<name>A0A0H5R0F3_9EUKA</name>
<dbReference type="EMBL" id="HACM01007005">
    <property type="protein sequence ID" value="CRZ07447.1"/>
    <property type="molecule type" value="Transcribed_RNA"/>
</dbReference>
<dbReference type="EMBL" id="HACM01007003">
    <property type="protein sequence ID" value="CRZ07445.1"/>
    <property type="molecule type" value="Transcribed_RNA"/>
</dbReference>
<feature type="region of interest" description="Disordered" evidence="1">
    <location>
        <begin position="1"/>
        <end position="64"/>
    </location>
</feature>
<dbReference type="AlphaFoldDB" id="A0A0H5R0F3"/>